<dbReference type="Pfam" id="PF07714">
    <property type="entry name" value="PK_Tyr_Ser-Thr"/>
    <property type="match status" value="1"/>
</dbReference>
<evidence type="ECO:0000313" key="3">
    <source>
        <dbReference type="Proteomes" id="UP000266861"/>
    </source>
</evidence>
<dbReference type="Gene3D" id="1.10.510.10">
    <property type="entry name" value="Transferase(Phosphotransferase) domain 1"/>
    <property type="match status" value="1"/>
</dbReference>
<dbReference type="EMBL" id="PQFF01000622">
    <property type="protein sequence ID" value="RHZ43767.1"/>
    <property type="molecule type" value="Genomic_DNA"/>
</dbReference>
<dbReference type="OrthoDB" id="4062651at2759"/>
<sequence>MTLSFTLDNTSTFLAKCYGLTKDPTTQVLNYYDKDLRHFLKDNFHSITLLQKYIVVCDITNSLGRIHFKNIVHRDLNSGIILYNSRNTIWRISDLGLSGPVDKPSNSIYGNLPYIAPEVICSEIYSTKSDIYSMGILMWEVITGETPFSDHEFDSDSDFVLAIINGYRPKIYEYIPHEYLTLMKQCWDANPDNRPDAITIYRKIKSLIKSLYNEMDKI</sequence>
<proteinExistence type="predicted"/>
<dbReference type="InterPro" id="IPR001245">
    <property type="entry name" value="Ser-Thr/Tyr_kinase_cat_dom"/>
</dbReference>
<protein>
    <recommendedName>
        <fullName evidence="1">Protein kinase domain-containing protein</fullName>
    </recommendedName>
</protein>
<organism evidence="2 3">
    <name type="scientific">Diversispora epigaea</name>
    <dbReference type="NCBI Taxonomy" id="1348612"/>
    <lineage>
        <taxon>Eukaryota</taxon>
        <taxon>Fungi</taxon>
        <taxon>Fungi incertae sedis</taxon>
        <taxon>Mucoromycota</taxon>
        <taxon>Glomeromycotina</taxon>
        <taxon>Glomeromycetes</taxon>
        <taxon>Diversisporales</taxon>
        <taxon>Diversisporaceae</taxon>
        <taxon>Diversispora</taxon>
    </lineage>
</organism>
<name>A0A397FZ03_9GLOM</name>
<feature type="domain" description="Protein kinase" evidence="1">
    <location>
        <begin position="1"/>
        <end position="208"/>
    </location>
</feature>
<keyword evidence="3" id="KW-1185">Reference proteome</keyword>
<dbReference type="InterPro" id="IPR050167">
    <property type="entry name" value="Ser_Thr_protein_kinase"/>
</dbReference>
<dbReference type="GO" id="GO:0007165">
    <property type="term" value="P:signal transduction"/>
    <property type="evidence" value="ECO:0007669"/>
    <property type="project" value="TreeGrafter"/>
</dbReference>
<reference evidence="2 3" key="1">
    <citation type="submission" date="2018-08" db="EMBL/GenBank/DDBJ databases">
        <title>Genome and evolution of the arbuscular mycorrhizal fungus Diversispora epigaea (formerly Glomus versiforme) and its bacterial endosymbionts.</title>
        <authorList>
            <person name="Sun X."/>
            <person name="Fei Z."/>
            <person name="Harrison M."/>
        </authorList>
    </citation>
    <scope>NUCLEOTIDE SEQUENCE [LARGE SCALE GENOMIC DNA]</scope>
    <source>
        <strain evidence="2 3">IT104</strain>
    </source>
</reference>
<dbReference type="PROSITE" id="PS50011">
    <property type="entry name" value="PROTEIN_KINASE_DOM"/>
    <property type="match status" value="1"/>
</dbReference>
<dbReference type="STRING" id="1348612.A0A397FZ03"/>
<comment type="caution">
    <text evidence="2">The sequence shown here is derived from an EMBL/GenBank/DDBJ whole genome shotgun (WGS) entry which is preliminary data.</text>
</comment>
<dbReference type="SUPFAM" id="SSF56112">
    <property type="entry name" value="Protein kinase-like (PK-like)"/>
    <property type="match status" value="1"/>
</dbReference>
<dbReference type="InterPro" id="IPR000719">
    <property type="entry name" value="Prot_kinase_dom"/>
</dbReference>
<dbReference type="Proteomes" id="UP000266861">
    <property type="component" value="Unassembled WGS sequence"/>
</dbReference>
<dbReference type="GO" id="GO:0004672">
    <property type="term" value="F:protein kinase activity"/>
    <property type="evidence" value="ECO:0007669"/>
    <property type="project" value="InterPro"/>
</dbReference>
<dbReference type="InterPro" id="IPR011009">
    <property type="entry name" value="Kinase-like_dom_sf"/>
</dbReference>
<dbReference type="GO" id="GO:0005524">
    <property type="term" value="F:ATP binding"/>
    <property type="evidence" value="ECO:0007669"/>
    <property type="project" value="InterPro"/>
</dbReference>
<dbReference type="AlphaFoldDB" id="A0A397FZ03"/>
<dbReference type="PANTHER" id="PTHR23257">
    <property type="entry name" value="SERINE-THREONINE PROTEIN KINASE"/>
    <property type="match status" value="1"/>
</dbReference>
<dbReference type="GO" id="GO:0005737">
    <property type="term" value="C:cytoplasm"/>
    <property type="evidence" value="ECO:0007669"/>
    <property type="project" value="TreeGrafter"/>
</dbReference>
<accession>A0A397FZ03</accession>
<evidence type="ECO:0000313" key="2">
    <source>
        <dbReference type="EMBL" id="RHZ43767.1"/>
    </source>
</evidence>
<evidence type="ECO:0000259" key="1">
    <source>
        <dbReference type="PROSITE" id="PS50011"/>
    </source>
</evidence>
<gene>
    <name evidence="2" type="ORF">Glove_856g14</name>
</gene>